<gene>
    <name evidence="2" type="ORF">SAMN04487906_1148</name>
</gene>
<dbReference type="OrthoDB" id="659365at2"/>
<name>A0A1I6RLG7_9FLAO</name>
<dbReference type="InterPro" id="IPR011630">
    <property type="entry name" value="DUF1599"/>
</dbReference>
<dbReference type="EMBL" id="FPAG01000003">
    <property type="protein sequence ID" value="SFS65494.1"/>
    <property type="molecule type" value="Genomic_DNA"/>
</dbReference>
<evidence type="ECO:0000313" key="3">
    <source>
        <dbReference type="Proteomes" id="UP000183209"/>
    </source>
</evidence>
<dbReference type="AlphaFoldDB" id="A0A1I6RLG7"/>
<dbReference type="Pfam" id="PF07659">
    <property type="entry name" value="DUF1599"/>
    <property type="match status" value="2"/>
</dbReference>
<proteinExistence type="predicted"/>
<protein>
    <recommendedName>
        <fullName evidence="1">Nucleotide modification associated domain-containing protein</fullName>
    </recommendedName>
</protein>
<reference evidence="2 3" key="1">
    <citation type="submission" date="2016-10" db="EMBL/GenBank/DDBJ databases">
        <authorList>
            <person name="de Groot N.N."/>
        </authorList>
    </citation>
    <scope>NUCLEOTIDE SEQUENCE [LARGE SCALE GENOMIC DNA]</scope>
    <source>
        <strain evidence="2 3">CGMCC 1.6114</strain>
    </source>
</reference>
<dbReference type="RefSeq" id="WP_038266245.1">
    <property type="nucleotide sequence ID" value="NZ_FPAG01000003.1"/>
</dbReference>
<accession>A0A1I6RLG7</accession>
<feature type="domain" description="Nucleotide modification associated" evidence="1">
    <location>
        <begin position="22"/>
        <end position="82"/>
    </location>
</feature>
<evidence type="ECO:0000313" key="2">
    <source>
        <dbReference type="EMBL" id="SFS65494.1"/>
    </source>
</evidence>
<evidence type="ECO:0000259" key="1">
    <source>
        <dbReference type="Pfam" id="PF07659"/>
    </source>
</evidence>
<sequence length="181" mass="21158">MSNTSKQYDEVIKTCRDLFIKKMKDYGSAWRILRLPSLTDQIFIKAQRIRSLQENEVRKVDEDEYPEFIGIINYSVMALIQLEKGVVEQPDLSVEEATELYDHHLSITKTLMENKNHDYGEAWRDMRISSLTDLILQKILRVKQIEDNKGKTLVSEGIDANYQDMINYAVFALIHLNEQKS</sequence>
<organism evidence="2 3">
    <name type="scientific">Zhouia amylolytica</name>
    <dbReference type="NCBI Taxonomy" id="376730"/>
    <lineage>
        <taxon>Bacteria</taxon>
        <taxon>Pseudomonadati</taxon>
        <taxon>Bacteroidota</taxon>
        <taxon>Flavobacteriia</taxon>
        <taxon>Flavobacteriales</taxon>
        <taxon>Flavobacteriaceae</taxon>
        <taxon>Zhouia</taxon>
    </lineage>
</organism>
<dbReference type="Proteomes" id="UP000183209">
    <property type="component" value="Unassembled WGS sequence"/>
</dbReference>
<feature type="domain" description="Nucleotide modification associated" evidence="1">
    <location>
        <begin position="115"/>
        <end position="176"/>
    </location>
</feature>